<evidence type="ECO:0000256" key="4">
    <source>
        <dbReference type="ARBA" id="ARBA00010617"/>
    </source>
</evidence>
<keyword evidence="10" id="KW-0408">Iron</keyword>
<gene>
    <name evidence="13" type="ORF">WOLCODRAFT_105687</name>
</gene>
<sequence length="495" mass="55503">MRTFPPGPKGLPLVGNLFDMPKSQAWKTFTKWSEKWGDVISVSVFGQTIVILNSVECVNELLEKRGSVSSDRPCMVVAKKWAGWDRVMVLEDHTSRFRALRRLTSKYMGTRAAIASLSHVLELEASEFVSRVWRNPERLSDEARRNAGATILMLIYGYRIREEEDPMLKMADKAMESWTIISLPGAFLVDLFPSLEYIPVWFPCIQWRETATTARKLLDCLRNEPFEYTRSQMSEGHSLSSFTAQNLIAAKTKEEEELVKDAATALYAGGSDTTVSAVCSLFLAMMCNTEAQAKAHDELDRVIGSGRLPSLRDRDQLPYVNAICLEVLRWNPVAPAGVAHRLSDNVILDDYLLPKDAIIITNIWKLMHDATKYSDPLQFKPERFLQVGGTQPEPDPRNIAFGSGRRVSELLLGMHLADATLFIVCAMSLAVFNITKPIENGAVIEPEIEYTNGTISHPHPFRCSIKPRSERAESLLLSLTVIGERDAEVQGLKRG</sequence>
<dbReference type="PRINTS" id="PR00463">
    <property type="entry name" value="EP450I"/>
</dbReference>
<evidence type="ECO:0000313" key="14">
    <source>
        <dbReference type="Proteomes" id="UP000218811"/>
    </source>
</evidence>
<evidence type="ECO:0000256" key="11">
    <source>
        <dbReference type="ARBA" id="ARBA00023033"/>
    </source>
</evidence>
<evidence type="ECO:0000256" key="9">
    <source>
        <dbReference type="ARBA" id="ARBA00023002"/>
    </source>
</evidence>
<dbReference type="Gene3D" id="1.10.630.10">
    <property type="entry name" value="Cytochrome P450"/>
    <property type="match status" value="1"/>
</dbReference>
<dbReference type="OrthoDB" id="2789670at2759"/>
<comment type="pathway">
    <text evidence="3">Secondary metabolite biosynthesis.</text>
</comment>
<protein>
    <submittedName>
        <fullName evidence="13">Cytochrome P450</fullName>
    </submittedName>
</protein>
<dbReference type="GO" id="GO:0016705">
    <property type="term" value="F:oxidoreductase activity, acting on paired donors, with incorporation or reduction of molecular oxygen"/>
    <property type="evidence" value="ECO:0007669"/>
    <property type="project" value="InterPro"/>
</dbReference>
<dbReference type="GO" id="GO:0016020">
    <property type="term" value="C:membrane"/>
    <property type="evidence" value="ECO:0007669"/>
    <property type="project" value="UniProtKB-SubCell"/>
</dbReference>
<dbReference type="STRING" id="742152.A0A2H3K6V7"/>
<dbReference type="InterPro" id="IPR036396">
    <property type="entry name" value="Cyt_P450_sf"/>
</dbReference>
<evidence type="ECO:0000256" key="3">
    <source>
        <dbReference type="ARBA" id="ARBA00005179"/>
    </source>
</evidence>
<dbReference type="GO" id="GO:0004497">
    <property type="term" value="F:monooxygenase activity"/>
    <property type="evidence" value="ECO:0007669"/>
    <property type="project" value="UniProtKB-KW"/>
</dbReference>
<name>A0A2H3K6V7_WOLCO</name>
<evidence type="ECO:0000256" key="8">
    <source>
        <dbReference type="ARBA" id="ARBA00022989"/>
    </source>
</evidence>
<accession>A0A2H3K6V7</accession>
<evidence type="ECO:0000256" key="12">
    <source>
        <dbReference type="ARBA" id="ARBA00023136"/>
    </source>
</evidence>
<dbReference type="GO" id="GO:0020037">
    <property type="term" value="F:heme binding"/>
    <property type="evidence" value="ECO:0007669"/>
    <property type="project" value="InterPro"/>
</dbReference>
<evidence type="ECO:0000256" key="10">
    <source>
        <dbReference type="ARBA" id="ARBA00023004"/>
    </source>
</evidence>
<keyword evidence="9" id="KW-0560">Oxidoreductase</keyword>
<keyword evidence="12" id="KW-0472">Membrane</keyword>
<evidence type="ECO:0000256" key="1">
    <source>
        <dbReference type="ARBA" id="ARBA00001971"/>
    </source>
</evidence>
<comment type="subcellular location">
    <subcellularLocation>
        <location evidence="2">Membrane</location>
        <topology evidence="2">Single-pass membrane protein</topology>
    </subcellularLocation>
</comment>
<dbReference type="InterPro" id="IPR001128">
    <property type="entry name" value="Cyt_P450"/>
</dbReference>
<comment type="similarity">
    <text evidence="4">Belongs to the cytochrome P450 family.</text>
</comment>
<dbReference type="AlphaFoldDB" id="A0A2H3K6V7"/>
<reference evidence="13 14" key="1">
    <citation type="journal article" date="2012" name="Science">
        <title>The Paleozoic origin of enzymatic lignin decomposition reconstructed from 31 fungal genomes.</title>
        <authorList>
            <person name="Floudas D."/>
            <person name="Binder M."/>
            <person name="Riley R."/>
            <person name="Barry K."/>
            <person name="Blanchette R.A."/>
            <person name="Henrissat B."/>
            <person name="Martinez A.T."/>
            <person name="Otillar R."/>
            <person name="Spatafora J.W."/>
            <person name="Yadav J.S."/>
            <person name="Aerts A."/>
            <person name="Benoit I."/>
            <person name="Boyd A."/>
            <person name="Carlson A."/>
            <person name="Copeland A."/>
            <person name="Coutinho P.M."/>
            <person name="de Vries R.P."/>
            <person name="Ferreira P."/>
            <person name="Findley K."/>
            <person name="Foster B."/>
            <person name="Gaskell J."/>
            <person name="Glotzer D."/>
            <person name="Gorecki P."/>
            <person name="Heitman J."/>
            <person name="Hesse C."/>
            <person name="Hori C."/>
            <person name="Igarashi K."/>
            <person name="Jurgens J.A."/>
            <person name="Kallen N."/>
            <person name="Kersten P."/>
            <person name="Kohler A."/>
            <person name="Kuees U."/>
            <person name="Kumar T.K.A."/>
            <person name="Kuo A."/>
            <person name="LaButti K."/>
            <person name="Larrondo L.F."/>
            <person name="Lindquist E."/>
            <person name="Ling A."/>
            <person name="Lombard V."/>
            <person name="Lucas S."/>
            <person name="Lundell T."/>
            <person name="Martin R."/>
            <person name="McLaughlin D.J."/>
            <person name="Morgenstern I."/>
            <person name="Morin E."/>
            <person name="Murat C."/>
            <person name="Nagy L.G."/>
            <person name="Nolan M."/>
            <person name="Ohm R.A."/>
            <person name="Patyshakuliyeva A."/>
            <person name="Rokas A."/>
            <person name="Ruiz-Duenas F.J."/>
            <person name="Sabat G."/>
            <person name="Salamov A."/>
            <person name="Samejima M."/>
            <person name="Schmutz J."/>
            <person name="Slot J.C."/>
            <person name="St John F."/>
            <person name="Stenlid J."/>
            <person name="Sun H."/>
            <person name="Sun S."/>
            <person name="Syed K."/>
            <person name="Tsang A."/>
            <person name="Wiebenga A."/>
            <person name="Young D."/>
            <person name="Pisabarro A."/>
            <person name="Eastwood D.C."/>
            <person name="Martin F."/>
            <person name="Cullen D."/>
            <person name="Grigoriev I.V."/>
            <person name="Hibbett D.S."/>
        </authorList>
    </citation>
    <scope>NUCLEOTIDE SEQUENCE [LARGE SCALE GENOMIC DNA]</scope>
    <source>
        <strain evidence="13 14">MD-104</strain>
    </source>
</reference>
<evidence type="ECO:0000256" key="5">
    <source>
        <dbReference type="ARBA" id="ARBA00022617"/>
    </source>
</evidence>
<evidence type="ECO:0000313" key="13">
    <source>
        <dbReference type="EMBL" id="PCH44804.1"/>
    </source>
</evidence>
<dbReference type="PANTHER" id="PTHR46300">
    <property type="entry name" value="P450, PUTATIVE (EUROFUNG)-RELATED-RELATED"/>
    <property type="match status" value="1"/>
</dbReference>
<keyword evidence="5" id="KW-0349">Heme</keyword>
<dbReference type="Pfam" id="PF00067">
    <property type="entry name" value="p450"/>
    <property type="match status" value="1"/>
</dbReference>
<evidence type="ECO:0000256" key="6">
    <source>
        <dbReference type="ARBA" id="ARBA00022692"/>
    </source>
</evidence>
<organism evidence="13 14">
    <name type="scientific">Wolfiporia cocos (strain MD-104)</name>
    <name type="common">Brown rot fungus</name>
    <dbReference type="NCBI Taxonomy" id="742152"/>
    <lineage>
        <taxon>Eukaryota</taxon>
        <taxon>Fungi</taxon>
        <taxon>Dikarya</taxon>
        <taxon>Basidiomycota</taxon>
        <taxon>Agaricomycotina</taxon>
        <taxon>Agaricomycetes</taxon>
        <taxon>Polyporales</taxon>
        <taxon>Phaeolaceae</taxon>
        <taxon>Wolfiporia</taxon>
    </lineage>
</organism>
<dbReference type="EMBL" id="KB468168">
    <property type="protein sequence ID" value="PCH44804.1"/>
    <property type="molecule type" value="Genomic_DNA"/>
</dbReference>
<keyword evidence="8" id="KW-1133">Transmembrane helix</keyword>
<dbReference type="SUPFAM" id="SSF48264">
    <property type="entry name" value="Cytochrome P450"/>
    <property type="match status" value="1"/>
</dbReference>
<dbReference type="CDD" id="cd11065">
    <property type="entry name" value="CYP64-like"/>
    <property type="match status" value="1"/>
</dbReference>
<proteinExistence type="inferred from homology"/>
<dbReference type="Proteomes" id="UP000218811">
    <property type="component" value="Unassembled WGS sequence"/>
</dbReference>
<keyword evidence="7" id="KW-0479">Metal-binding</keyword>
<keyword evidence="11" id="KW-0503">Monooxygenase</keyword>
<keyword evidence="6" id="KW-0812">Transmembrane</keyword>
<keyword evidence="14" id="KW-1185">Reference proteome</keyword>
<dbReference type="PANTHER" id="PTHR46300:SF7">
    <property type="entry name" value="P450, PUTATIVE (EUROFUNG)-RELATED"/>
    <property type="match status" value="1"/>
</dbReference>
<evidence type="ECO:0000256" key="7">
    <source>
        <dbReference type="ARBA" id="ARBA00022723"/>
    </source>
</evidence>
<dbReference type="GO" id="GO:0005506">
    <property type="term" value="F:iron ion binding"/>
    <property type="evidence" value="ECO:0007669"/>
    <property type="project" value="InterPro"/>
</dbReference>
<comment type="cofactor">
    <cofactor evidence="1">
        <name>heme</name>
        <dbReference type="ChEBI" id="CHEBI:30413"/>
    </cofactor>
</comment>
<dbReference type="InterPro" id="IPR050364">
    <property type="entry name" value="Cytochrome_P450_fung"/>
</dbReference>
<dbReference type="InterPro" id="IPR002401">
    <property type="entry name" value="Cyt_P450_E_grp-I"/>
</dbReference>
<evidence type="ECO:0000256" key="2">
    <source>
        <dbReference type="ARBA" id="ARBA00004167"/>
    </source>
</evidence>